<dbReference type="KEGG" id="vg:54991053"/>
<name>A0A2S1GMM7_9CAUD</name>
<protein>
    <submittedName>
        <fullName evidence="1">Uncharacterized protein</fullName>
    </submittedName>
</protein>
<dbReference type="Proteomes" id="UP000247194">
    <property type="component" value="Segment"/>
</dbReference>
<keyword evidence="2" id="KW-1185">Reference proteome</keyword>
<evidence type="ECO:0000313" key="2">
    <source>
        <dbReference type="Proteomes" id="UP000247194"/>
    </source>
</evidence>
<dbReference type="RefSeq" id="YP_009800553.1">
    <property type="nucleotide sequence ID" value="NC_047955.1"/>
</dbReference>
<evidence type="ECO:0000313" key="1">
    <source>
        <dbReference type="EMBL" id="AWD90635.1"/>
    </source>
</evidence>
<sequence length="61" mass="6912">MKCVSSEEMNIIDATLYDYDLTDKQYEAALQMVEDRACDTSLPFNPYNAAHTAGSIAKRQY</sequence>
<organism evidence="1 2">
    <name type="scientific">Pseudomonas phage Nerthus</name>
    <dbReference type="NCBI Taxonomy" id="2163984"/>
    <lineage>
        <taxon>Viruses</taxon>
        <taxon>Duplodnaviria</taxon>
        <taxon>Heunggongvirae</taxon>
        <taxon>Uroviricota</taxon>
        <taxon>Caudoviricetes</taxon>
        <taxon>Autographivirales</taxon>
        <taxon>Autosignataviridae</taxon>
        <taxon>Colwellvirinae</taxon>
        <taxon>Nerthusvirus</taxon>
        <taxon>Nerthusvirus nerthus</taxon>
        <taxon>Uliginvirus nerthus</taxon>
    </lineage>
</organism>
<dbReference type="EMBL" id="MH113813">
    <property type="protein sequence ID" value="AWD90635.1"/>
    <property type="molecule type" value="Genomic_DNA"/>
</dbReference>
<proteinExistence type="predicted"/>
<accession>A0A2S1GMM7</accession>
<dbReference type="GeneID" id="54991053"/>
<reference evidence="1 2" key="1">
    <citation type="submission" date="2018-03" db="EMBL/GenBank/DDBJ databases">
        <title>Phage therapy in agriculture - a green tech approach to combat plant pathogenic bacteria.</title>
        <authorList>
            <person name="Carstens A.B."/>
            <person name="Djurhuus A.M."/>
            <person name="Hansen L.H."/>
        </authorList>
    </citation>
    <scope>NUCLEOTIDE SEQUENCE [LARGE SCALE GENOMIC DNA]</scope>
</reference>